<organism evidence="6 7">
    <name type="scientific">Allochromatium warmingii</name>
    <name type="common">Chromatium warmingii</name>
    <dbReference type="NCBI Taxonomy" id="61595"/>
    <lineage>
        <taxon>Bacteria</taxon>
        <taxon>Pseudomonadati</taxon>
        <taxon>Pseudomonadota</taxon>
        <taxon>Gammaproteobacteria</taxon>
        <taxon>Chromatiales</taxon>
        <taxon>Chromatiaceae</taxon>
        <taxon>Allochromatium</taxon>
    </lineage>
</organism>
<evidence type="ECO:0000256" key="1">
    <source>
        <dbReference type="ARBA" id="ARBA00004370"/>
    </source>
</evidence>
<keyword evidence="7" id="KW-1185">Reference proteome</keyword>
<name>A0A1H3FGI0_ALLWA</name>
<dbReference type="EMBL" id="FNOW01000018">
    <property type="protein sequence ID" value="SDX90050.1"/>
    <property type="molecule type" value="Genomic_DNA"/>
</dbReference>
<reference evidence="7" key="1">
    <citation type="submission" date="2016-10" db="EMBL/GenBank/DDBJ databases">
        <authorList>
            <person name="Varghese N."/>
            <person name="Submissions S."/>
        </authorList>
    </citation>
    <scope>NUCLEOTIDE SEQUENCE [LARGE SCALE GENOMIC DNA]</scope>
    <source>
        <strain evidence="7">DSM 173</strain>
    </source>
</reference>
<dbReference type="GO" id="GO:0033468">
    <property type="term" value="P:CMP-keto-3-deoxy-D-manno-octulosonic acid biosynthetic process"/>
    <property type="evidence" value="ECO:0007669"/>
    <property type="project" value="UniProtKB-UniRule"/>
</dbReference>
<dbReference type="EC" id="2.7.7.38" evidence="5"/>
<keyword evidence="5" id="KW-0963">Cytoplasm</keyword>
<dbReference type="NCBIfam" id="NF009905">
    <property type="entry name" value="PRK13368.1"/>
    <property type="match status" value="1"/>
</dbReference>
<comment type="function">
    <text evidence="5">Activates KDO (a required 8-carbon sugar) for incorporation into bacterial lipopolysaccharide in Gram-negative bacteria.</text>
</comment>
<dbReference type="CDD" id="cd02517">
    <property type="entry name" value="CMP-KDO-Synthetase"/>
    <property type="match status" value="1"/>
</dbReference>
<sequence>MTHDFKVIIPARYGSTRLPGKPLCDLAGQPMIQRVVECARASAASAVIVATDDQRILDVCAHLNIDAELTAATHRSGSDRIAEVITRRGWNDETLIINVQGDEPLLPASLINQVAANLAARTHLGLATLAYPITDSASLFDPNCVKVVFNHAGEALYFSRAPIPWQRDEFAAHPHQLPASITYWRHIGIYAYRVVALKQFVNLEPAPLELAESLEQLRALWHGMAIHVEGALEAPGPGVDTAEDLMRVLEHLERLNAAV</sequence>
<dbReference type="PANTHER" id="PTHR42866:SF2">
    <property type="entry name" value="3-DEOXY-MANNO-OCTULOSONATE CYTIDYLYLTRANSFERASE, MITOCHONDRIAL"/>
    <property type="match status" value="1"/>
</dbReference>
<dbReference type="GO" id="GO:0005829">
    <property type="term" value="C:cytosol"/>
    <property type="evidence" value="ECO:0007669"/>
    <property type="project" value="TreeGrafter"/>
</dbReference>
<dbReference type="FunFam" id="3.90.550.10:FF:000011">
    <property type="entry name" value="3-deoxy-manno-octulosonate cytidylyltransferase"/>
    <property type="match status" value="1"/>
</dbReference>
<dbReference type="RefSeq" id="WP_091333495.1">
    <property type="nucleotide sequence ID" value="NZ_FNOW01000018.1"/>
</dbReference>
<accession>A0A1H3FGI0</accession>
<evidence type="ECO:0000256" key="2">
    <source>
        <dbReference type="ARBA" id="ARBA00022679"/>
    </source>
</evidence>
<dbReference type="NCBIfam" id="NF003952">
    <property type="entry name" value="PRK05450.1-5"/>
    <property type="match status" value="1"/>
</dbReference>
<keyword evidence="2 5" id="KW-0808">Transferase</keyword>
<dbReference type="PANTHER" id="PTHR42866">
    <property type="entry name" value="3-DEOXY-MANNO-OCTULOSONATE CYTIDYLYLTRANSFERASE"/>
    <property type="match status" value="1"/>
</dbReference>
<evidence type="ECO:0000313" key="7">
    <source>
        <dbReference type="Proteomes" id="UP000198672"/>
    </source>
</evidence>
<keyword evidence="4 5" id="KW-0448">Lipopolysaccharide biosynthesis</keyword>
<dbReference type="InterPro" id="IPR003329">
    <property type="entry name" value="Cytidylyl_trans"/>
</dbReference>
<dbReference type="Gene3D" id="3.90.550.10">
    <property type="entry name" value="Spore Coat Polysaccharide Biosynthesis Protein SpsA, Chain A"/>
    <property type="match status" value="1"/>
</dbReference>
<dbReference type="NCBIfam" id="NF003950">
    <property type="entry name" value="PRK05450.1-3"/>
    <property type="match status" value="1"/>
</dbReference>
<dbReference type="Pfam" id="PF02348">
    <property type="entry name" value="CTP_transf_3"/>
    <property type="match status" value="1"/>
</dbReference>
<dbReference type="OrthoDB" id="9815559at2"/>
<comment type="pathway">
    <text evidence="5">Nucleotide-sugar biosynthesis; CMP-3-deoxy-D-manno-octulosonate biosynthesis; CMP-3-deoxy-D-manno-octulosonate from 3-deoxy-D-manno-octulosonate and CTP: step 1/1.</text>
</comment>
<evidence type="ECO:0000256" key="5">
    <source>
        <dbReference type="HAMAP-Rule" id="MF_00057"/>
    </source>
</evidence>
<evidence type="ECO:0000313" key="6">
    <source>
        <dbReference type="EMBL" id="SDX90050.1"/>
    </source>
</evidence>
<dbReference type="Proteomes" id="UP000198672">
    <property type="component" value="Unassembled WGS sequence"/>
</dbReference>
<comment type="similarity">
    <text evidence="5">Belongs to the KdsB family.</text>
</comment>
<dbReference type="GO" id="GO:0016020">
    <property type="term" value="C:membrane"/>
    <property type="evidence" value="ECO:0007669"/>
    <property type="project" value="UniProtKB-SubCell"/>
</dbReference>
<comment type="subcellular location">
    <subcellularLocation>
        <location evidence="5">Cytoplasm</location>
    </subcellularLocation>
    <subcellularLocation>
        <location evidence="1">Membrane</location>
    </subcellularLocation>
</comment>
<keyword evidence="3 5" id="KW-0548">Nucleotidyltransferase</keyword>
<evidence type="ECO:0000256" key="3">
    <source>
        <dbReference type="ARBA" id="ARBA00022695"/>
    </source>
</evidence>
<dbReference type="UniPathway" id="UPA00358">
    <property type="reaction ID" value="UER00476"/>
</dbReference>
<dbReference type="STRING" id="61595.SAMN05421644_11848"/>
<dbReference type="NCBIfam" id="TIGR00466">
    <property type="entry name" value="kdsB"/>
    <property type="match status" value="1"/>
</dbReference>
<dbReference type="AlphaFoldDB" id="A0A1H3FGI0"/>
<gene>
    <name evidence="5" type="primary">kdsB</name>
    <name evidence="6" type="ORF">SAMN05421644_11848</name>
</gene>
<dbReference type="HAMAP" id="MF_00057">
    <property type="entry name" value="KdsB"/>
    <property type="match status" value="1"/>
</dbReference>
<dbReference type="InterPro" id="IPR029044">
    <property type="entry name" value="Nucleotide-diphossugar_trans"/>
</dbReference>
<proteinExistence type="inferred from homology"/>
<dbReference type="GO" id="GO:0009103">
    <property type="term" value="P:lipopolysaccharide biosynthetic process"/>
    <property type="evidence" value="ECO:0007669"/>
    <property type="project" value="UniProtKB-UniRule"/>
</dbReference>
<protein>
    <recommendedName>
        <fullName evidence="5">3-deoxy-manno-octulosonate cytidylyltransferase</fullName>
        <ecNumber evidence="5">2.7.7.38</ecNumber>
    </recommendedName>
    <alternativeName>
        <fullName evidence="5">CMP-2-keto-3-deoxyoctulosonic acid synthase</fullName>
        <shortName evidence="5">CKS</shortName>
        <shortName evidence="5">CMP-KDO synthase</shortName>
    </alternativeName>
</protein>
<evidence type="ECO:0000256" key="4">
    <source>
        <dbReference type="ARBA" id="ARBA00022985"/>
    </source>
</evidence>
<dbReference type="InterPro" id="IPR004528">
    <property type="entry name" value="KdsB"/>
</dbReference>
<dbReference type="GO" id="GO:0008690">
    <property type="term" value="F:3-deoxy-manno-octulosonate cytidylyltransferase activity"/>
    <property type="evidence" value="ECO:0007669"/>
    <property type="project" value="UniProtKB-UniRule"/>
</dbReference>
<comment type="catalytic activity">
    <reaction evidence="5">
        <text>3-deoxy-alpha-D-manno-oct-2-ulosonate + CTP = CMP-3-deoxy-beta-D-manno-octulosonate + diphosphate</text>
        <dbReference type="Rhea" id="RHEA:23448"/>
        <dbReference type="ChEBI" id="CHEBI:33019"/>
        <dbReference type="ChEBI" id="CHEBI:37563"/>
        <dbReference type="ChEBI" id="CHEBI:85986"/>
        <dbReference type="ChEBI" id="CHEBI:85987"/>
        <dbReference type="EC" id="2.7.7.38"/>
    </reaction>
</comment>
<dbReference type="SUPFAM" id="SSF53448">
    <property type="entry name" value="Nucleotide-diphospho-sugar transferases"/>
    <property type="match status" value="1"/>
</dbReference>